<dbReference type="SUPFAM" id="SSF56112">
    <property type="entry name" value="Protein kinase-like (PK-like)"/>
    <property type="match status" value="1"/>
</dbReference>
<feature type="compositionally biased region" description="Acidic residues" evidence="1">
    <location>
        <begin position="366"/>
        <end position="375"/>
    </location>
</feature>
<feature type="compositionally biased region" description="Polar residues" evidence="1">
    <location>
        <begin position="339"/>
        <end position="348"/>
    </location>
</feature>
<evidence type="ECO:0000256" key="1">
    <source>
        <dbReference type="SAM" id="MobiDB-lite"/>
    </source>
</evidence>
<sequence length="574" mass="59091">MFAWGALVALAATGHDPFGSGTATELRERVRDGHADLEGVPADLASLVAAALSVDPGQRPHAAQLLEHILPAPPADTTAPQPDVENFGSSARTRLALFLAEHWRGFSAAGHDPALWAAATGSAVTAGAAGLAGAATLPAMGGAPATAGGAGSATITGGGISAASMTGGGAGAGGTIPAASLTGAGATASSGMGTGTIAAISAGAIVVTAAAGGGGYLAYEQLRDPTPQEAVEQAIEMVTTAQSIEAERTWEVGAQRAAELYGDTHDPETMIALSQQTYTHSYTSTPEPRFATAVSGDGAVGGYLHVDGQLLYENPEDPLDGYREVGASDGAQPLDHPTNLENPTTHTPRSLTTELRAIAESPAVTDAEDFDDSDSNNDTAAGQETWLLSGTFDHEALVTVDEPSLQGEIQQELRSEEAEFELWLSVEDAQPVQLEYSSPSERVTLEFLELNGSVSIDAPDADDIIVARCAEPFPGPAGDLYLDPVTPGLDCAEARRVLDGYYENPSGEVRGSSGRGTFEDWFCSWTPESQVTPAAADYVGSCSRADGVADGLSAAQSIAPEDFEETFELYTEPR</sequence>
<dbReference type="Gene3D" id="1.10.510.10">
    <property type="entry name" value="Transferase(Phosphotransferase) domain 1"/>
    <property type="match status" value="1"/>
</dbReference>
<dbReference type="PROSITE" id="PS50011">
    <property type="entry name" value="PROTEIN_KINASE_DOM"/>
    <property type="match status" value="1"/>
</dbReference>
<protein>
    <recommendedName>
        <fullName evidence="2">Protein kinase domain-containing protein</fullName>
    </recommendedName>
</protein>
<dbReference type="Gene3D" id="2.50.20.20">
    <property type="match status" value="1"/>
</dbReference>
<evidence type="ECO:0000313" key="4">
    <source>
        <dbReference type="Proteomes" id="UP001250214"/>
    </source>
</evidence>
<dbReference type="Proteomes" id="UP001250214">
    <property type="component" value="Unassembled WGS sequence"/>
</dbReference>
<evidence type="ECO:0000313" key="3">
    <source>
        <dbReference type="EMBL" id="MDS1269256.1"/>
    </source>
</evidence>
<name>A0ABU2H1T7_9ACTN</name>
<comment type="caution">
    <text evidence="3">The sequence shown here is derived from an EMBL/GenBank/DDBJ whole genome shotgun (WGS) entry which is preliminary data.</text>
</comment>
<organism evidence="3 4">
    <name type="scientific">Lipingzhangella rawalii</name>
    <dbReference type="NCBI Taxonomy" id="2055835"/>
    <lineage>
        <taxon>Bacteria</taxon>
        <taxon>Bacillati</taxon>
        <taxon>Actinomycetota</taxon>
        <taxon>Actinomycetes</taxon>
        <taxon>Streptosporangiales</taxon>
        <taxon>Nocardiopsidaceae</taxon>
        <taxon>Lipingzhangella</taxon>
    </lineage>
</organism>
<feature type="region of interest" description="Disordered" evidence="1">
    <location>
        <begin position="360"/>
        <end position="380"/>
    </location>
</feature>
<proteinExistence type="predicted"/>
<dbReference type="InterPro" id="IPR011009">
    <property type="entry name" value="Kinase-like_dom_sf"/>
</dbReference>
<keyword evidence="4" id="KW-1185">Reference proteome</keyword>
<dbReference type="InterPro" id="IPR000719">
    <property type="entry name" value="Prot_kinase_dom"/>
</dbReference>
<evidence type="ECO:0000259" key="2">
    <source>
        <dbReference type="PROSITE" id="PS50011"/>
    </source>
</evidence>
<accession>A0ABU2H1T7</accession>
<dbReference type="RefSeq" id="WP_310910750.1">
    <property type="nucleotide sequence ID" value="NZ_JAVLVT010000001.1"/>
</dbReference>
<reference evidence="4" key="1">
    <citation type="submission" date="2023-07" db="EMBL/GenBank/DDBJ databases">
        <title>Novel species in the genus Lipingzhangella isolated from Sambhar Salt Lake.</title>
        <authorList>
            <person name="Jiya N."/>
            <person name="Kajale S."/>
            <person name="Sharma A."/>
        </authorList>
    </citation>
    <scope>NUCLEOTIDE SEQUENCE [LARGE SCALE GENOMIC DNA]</scope>
    <source>
        <strain evidence="4">LS1_29</strain>
    </source>
</reference>
<feature type="domain" description="Protein kinase" evidence="2">
    <location>
        <begin position="1"/>
        <end position="71"/>
    </location>
</feature>
<gene>
    <name evidence="3" type="ORF">RIF23_02975</name>
</gene>
<feature type="region of interest" description="Disordered" evidence="1">
    <location>
        <begin position="314"/>
        <end position="348"/>
    </location>
</feature>
<dbReference type="EMBL" id="JAVLVT010000001">
    <property type="protein sequence ID" value="MDS1269256.1"/>
    <property type="molecule type" value="Genomic_DNA"/>
</dbReference>